<evidence type="ECO:0000313" key="1">
    <source>
        <dbReference type="EMBL" id="KAF3557555.1"/>
    </source>
</evidence>
<comment type="caution">
    <text evidence="1">The sequence shown here is derived from an EMBL/GenBank/DDBJ whole genome shotgun (WGS) entry which is preliminary data.</text>
</comment>
<name>A0A8S9R5N3_BRACR</name>
<proteinExistence type="predicted"/>
<dbReference type="EMBL" id="QGKX02000996">
    <property type="protein sequence ID" value="KAF3557555.1"/>
    <property type="molecule type" value="Genomic_DNA"/>
</dbReference>
<gene>
    <name evidence="1" type="ORF">F2Q69_00015802</name>
</gene>
<reference evidence="1" key="1">
    <citation type="submission" date="2019-12" db="EMBL/GenBank/DDBJ databases">
        <title>Genome sequencing and annotation of Brassica cretica.</title>
        <authorList>
            <person name="Studholme D.J."/>
            <person name="Sarris P."/>
        </authorList>
    </citation>
    <scope>NUCLEOTIDE SEQUENCE</scope>
    <source>
        <strain evidence="1">PFS-109/04</strain>
        <tissue evidence="1">Leaf</tissue>
    </source>
</reference>
<sequence>MLFLGTAEPRDVIVPPPLPRLTDVFTTTTGASPLFVCAVMGRETQGGVDDGESSKTAPTISRFVLTNRSLAGRTGL</sequence>
<protein>
    <submittedName>
        <fullName evidence="1">Uncharacterized protein</fullName>
    </submittedName>
</protein>
<evidence type="ECO:0000313" key="2">
    <source>
        <dbReference type="Proteomes" id="UP000712600"/>
    </source>
</evidence>
<dbReference type="Proteomes" id="UP000712600">
    <property type="component" value="Unassembled WGS sequence"/>
</dbReference>
<dbReference type="AlphaFoldDB" id="A0A8S9R5N3"/>
<organism evidence="1 2">
    <name type="scientific">Brassica cretica</name>
    <name type="common">Mustard</name>
    <dbReference type="NCBI Taxonomy" id="69181"/>
    <lineage>
        <taxon>Eukaryota</taxon>
        <taxon>Viridiplantae</taxon>
        <taxon>Streptophyta</taxon>
        <taxon>Embryophyta</taxon>
        <taxon>Tracheophyta</taxon>
        <taxon>Spermatophyta</taxon>
        <taxon>Magnoliopsida</taxon>
        <taxon>eudicotyledons</taxon>
        <taxon>Gunneridae</taxon>
        <taxon>Pentapetalae</taxon>
        <taxon>rosids</taxon>
        <taxon>malvids</taxon>
        <taxon>Brassicales</taxon>
        <taxon>Brassicaceae</taxon>
        <taxon>Brassiceae</taxon>
        <taxon>Brassica</taxon>
    </lineage>
</organism>
<accession>A0A8S9R5N3</accession>